<sequence length="461" mass="53044">MQFDEDLEVEEVVKKQTRADIHVDLPTHTLLPRIETYAQENKPFWDLPYQAPPTSTELIKAFMNDFCDDSDPYLYQVVEVEGFCHEADLEILKKENGNDERVMRRVALLDDRNDEGTRDNARGTCRPDKGALSAHQLYCGLRRKRYKIQPGSSRTLGTENVSAEPNEPDADRRLIVSSPLYVWRKSNGPIADRRRRVNGKPLRRSRDLNFLNLDPADGPALSVEDCIYEAQISCMVTGIDERSWVGITCVDTYYKGDDSQECAEYYAEQSMNGAKMDPLACGQFDADKPLWKPREYFLRLLKCRIDQTHDYLLPTDDLYPDHTEKYNKRVQRFSNRTIRFLQQIITLLSKTVDAWDTFKEGDMGYFSGLEPLGSTERSGSSSRLLLTIDKHISEVRDLRKEVEAQRQLLESLEREVTQHLQQDSNKIAALQHQSGEHMKVFAIIALSNADLRAILYKLGHL</sequence>
<keyword evidence="3" id="KW-1185">Reference proteome</keyword>
<organism evidence="2 3">
    <name type="scientific">Podospora appendiculata</name>
    <dbReference type="NCBI Taxonomy" id="314037"/>
    <lineage>
        <taxon>Eukaryota</taxon>
        <taxon>Fungi</taxon>
        <taxon>Dikarya</taxon>
        <taxon>Ascomycota</taxon>
        <taxon>Pezizomycotina</taxon>
        <taxon>Sordariomycetes</taxon>
        <taxon>Sordariomycetidae</taxon>
        <taxon>Sordariales</taxon>
        <taxon>Podosporaceae</taxon>
        <taxon>Podospora</taxon>
    </lineage>
</organism>
<gene>
    <name evidence="2" type="ORF">B0T22DRAFT_435486</name>
</gene>
<keyword evidence="1" id="KW-0175">Coiled coil</keyword>
<evidence type="ECO:0000256" key="1">
    <source>
        <dbReference type="SAM" id="Coils"/>
    </source>
</evidence>
<dbReference type="EMBL" id="JAULSO010000001">
    <property type="protein sequence ID" value="KAK3692167.1"/>
    <property type="molecule type" value="Genomic_DNA"/>
</dbReference>
<comment type="caution">
    <text evidence="2">The sequence shown here is derived from an EMBL/GenBank/DDBJ whole genome shotgun (WGS) entry which is preliminary data.</text>
</comment>
<name>A0AAE0XFL5_9PEZI</name>
<reference evidence="2" key="2">
    <citation type="submission" date="2023-06" db="EMBL/GenBank/DDBJ databases">
        <authorList>
            <consortium name="Lawrence Berkeley National Laboratory"/>
            <person name="Haridas S."/>
            <person name="Hensen N."/>
            <person name="Bonometti L."/>
            <person name="Westerberg I."/>
            <person name="Brannstrom I.O."/>
            <person name="Guillou S."/>
            <person name="Cros-Aarteil S."/>
            <person name="Calhoun S."/>
            <person name="Kuo A."/>
            <person name="Mondo S."/>
            <person name="Pangilinan J."/>
            <person name="Riley R."/>
            <person name="Labutti K."/>
            <person name="Andreopoulos B."/>
            <person name="Lipzen A."/>
            <person name="Chen C."/>
            <person name="Yanf M."/>
            <person name="Daum C."/>
            <person name="Ng V."/>
            <person name="Clum A."/>
            <person name="Steindorff A."/>
            <person name="Ohm R."/>
            <person name="Martin F."/>
            <person name="Silar P."/>
            <person name="Natvig D."/>
            <person name="Lalanne C."/>
            <person name="Gautier V."/>
            <person name="Ament-Velasquez S.L."/>
            <person name="Kruys A."/>
            <person name="Hutchinson M.I."/>
            <person name="Powell A.J."/>
            <person name="Barry K."/>
            <person name="Miller A.N."/>
            <person name="Grigoriev I.V."/>
            <person name="Debuchy R."/>
            <person name="Gladieux P."/>
            <person name="Thoren M.H."/>
            <person name="Johannesson H."/>
        </authorList>
    </citation>
    <scope>NUCLEOTIDE SEQUENCE</scope>
    <source>
        <strain evidence="2">CBS 314.62</strain>
    </source>
</reference>
<dbReference type="Proteomes" id="UP001270362">
    <property type="component" value="Unassembled WGS sequence"/>
</dbReference>
<evidence type="ECO:0000313" key="3">
    <source>
        <dbReference type="Proteomes" id="UP001270362"/>
    </source>
</evidence>
<feature type="coiled-coil region" evidence="1">
    <location>
        <begin position="388"/>
        <end position="422"/>
    </location>
</feature>
<proteinExistence type="predicted"/>
<evidence type="ECO:0000313" key="2">
    <source>
        <dbReference type="EMBL" id="KAK3692167.1"/>
    </source>
</evidence>
<dbReference type="AlphaFoldDB" id="A0AAE0XFL5"/>
<reference evidence="2" key="1">
    <citation type="journal article" date="2023" name="Mol. Phylogenet. Evol.">
        <title>Genome-scale phylogeny and comparative genomics of the fungal order Sordariales.</title>
        <authorList>
            <person name="Hensen N."/>
            <person name="Bonometti L."/>
            <person name="Westerberg I."/>
            <person name="Brannstrom I.O."/>
            <person name="Guillou S."/>
            <person name="Cros-Aarteil S."/>
            <person name="Calhoun S."/>
            <person name="Haridas S."/>
            <person name="Kuo A."/>
            <person name="Mondo S."/>
            <person name="Pangilinan J."/>
            <person name="Riley R."/>
            <person name="LaButti K."/>
            <person name="Andreopoulos B."/>
            <person name="Lipzen A."/>
            <person name="Chen C."/>
            <person name="Yan M."/>
            <person name="Daum C."/>
            <person name="Ng V."/>
            <person name="Clum A."/>
            <person name="Steindorff A."/>
            <person name="Ohm R.A."/>
            <person name="Martin F."/>
            <person name="Silar P."/>
            <person name="Natvig D.O."/>
            <person name="Lalanne C."/>
            <person name="Gautier V."/>
            <person name="Ament-Velasquez S.L."/>
            <person name="Kruys A."/>
            <person name="Hutchinson M.I."/>
            <person name="Powell A.J."/>
            <person name="Barry K."/>
            <person name="Miller A.N."/>
            <person name="Grigoriev I.V."/>
            <person name="Debuchy R."/>
            <person name="Gladieux P."/>
            <person name="Hiltunen Thoren M."/>
            <person name="Johannesson H."/>
        </authorList>
    </citation>
    <scope>NUCLEOTIDE SEQUENCE</scope>
    <source>
        <strain evidence="2">CBS 314.62</strain>
    </source>
</reference>
<accession>A0AAE0XFL5</accession>
<protein>
    <submittedName>
        <fullName evidence="2">Uncharacterized protein</fullName>
    </submittedName>
</protein>